<dbReference type="Gene3D" id="2.150.10.10">
    <property type="entry name" value="Serralysin-like metalloprotease, C-terminal"/>
    <property type="match status" value="1"/>
</dbReference>
<dbReference type="GO" id="GO:0005509">
    <property type="term" value="F:calcium ion binding"/>
    <property type="evidence" value="ECO:0007669"/>
    <property type="project" value="InterPro"/>
</dbReference>
<protein>
    <recommendedName>
        <fullName evidence="4">Peptidase M10 serralysin C-terminal domain-containing protein</fullName>
    </recommendedName>
</protein>
<comment type="subcellular location">
    <subcellularLocation>
        <location evidence="1">Secreted</location>
    </subcellularLocation>
</comment>
<evidence type="ECO:0000256" key="2">
    <source>
        <dbReference type="ARBA" id="ARBA00022525"/>
    </source>
</evidence>
<dbReference type="AlphaFoldDB" id="A0A564WDG0"/>
<dbReference type="GO" id="GO:0005615">
    <property type="term" value="C:extracellular space"/>
    <property type="evidence" value="ECO:0007669"/>
    <property type="project" value="InterPro"/>
</dbReference>
<feature type="domain" description="Peptidase M10 serralysin C-terminal" evidence="4">
    <location>
        <begin position="22"/>
        <end position="84"/>
    </location>
</feature>
<dbReference type="Proteomes" id="UP000326641">
    <property type="component" value="Unassembled WGS sequence"/>
</dbReference>
<organism evidence="5 6">
    <name type="scientific">Candidatus Defluviicoccus seviourii</name>
    <dbReference type="NCBI Taxonomy" id="2565273"/>
    <lineage>
        <taxon>Bacteria</taxon>
        <taxon>Pseudomonadati</taxon>
        <taxon>Pseudomonadota</taxon>
        <taxon>Alphaproteobacteria</taxon>
        <taxon>Rhodospirillales</taxon>
        <taxon>Rhodospirillaceae</taxon>
        <taxon>Defluviicoccus</taxon>
    </lineage>
</organism>
<keyword evidence="2" id="KW-0964">Secreted</keyword>
<dbReference type="SUPFAM" id="SSF51120">
    <property type="entry name" value="beta-Roll"/>
    <property type="match status" value="1"/>
</dbReference>
<dbReference type="Pfam" id="PF08548">
    <property type="entry name" value="Peptidase_M10_C"/>
    <property type="match status" value="1"/>
</dbReference>
<evidence type="ECO:0000259" key="4">
    <source>
        <dbReference type="Pfam" id="PF08548"/>
    </source>
</evidence>
<evidence type="ECO:0000313" key="6">
    <source>
        <dbReference type="Proteomes" id="UP000326641"/>
    </source>
</evidence>
<dbReference type="PRINTS" id="PR00313">
    <property type="entry name" value="CABNDNGRPT"/>
</dbReference>
<dbReference type="EMBL" id="UXAT02000017">
    <property type="protein sequence ID" value="VUX46547.1"/>
    <property type="molecule type" value="Genomic_DNA"/>
</dbReference>
<proteinExistence type="predicted"/>
<dbReference type="InterPro" id="IPR013858">
    <property type="entry name" value="Peptidase_M10B_C"/>
</dbReference>
<accession>A0A564WDG0</accession>
<evidence type="ECO:0000256" key="1">
    <source>
        <dbReference type="ARBA" id="ARBA00004613"/>
    </source>
</evidence>
<keyword evidence="3" id="KW-0677">Repeat</keyword>
<evidence type="ECO:0000313" key="5">
    <source>
        <dbReference type="EMBL" id="VUX46547.1"/>
    </source>
</evidence>
<keyword evidence="6" id="KW-1185">Reference proteome</keyword>
<reference evidence="5" key="1">
    <citation type="submission" date="2018-11" db="EMBL/GenBank/DDBJ databases">
        <authorList>
            <person name="Onetto C."/>
        </authorList>
    </citation>
    <scope>NUCLEOTIDE SEQUENCE [LARGE SCALE GENOMIC DNA]</scope>
</reference>
<comment type="caution">
    <text evidence="5">The sequence shown here is derived from an EMBL/GenBank/DDBJ whole genome shotgun (WGS) entry which is preliminary data.</text>
</comment>
<gene>
    <name evidence="5" type="ORF">DF3PA_240002</name>
</gene>
<dbReference type="InterPro" id="IPR011049">
    <property type="entry name" value="Serralysin-like_metalloprot_C"/>
</dbReference>
<evidence type="ECO:0000256" key="3">
    <source>
        <dbReference type="ARBA" id="ARBA00022737"/>
    </source>
</evidence>
<sequence>MTKIKIQAEDYRPDAVDTIFRGAGNDQIWTGDGGDGADILYGGAGRDQFIIEDSAHSRPSLRDHVQDFELGVDRINLSAIDANVLLPGNQAFNFIGTRPFSALLLPATPGQVRVSDRGGETLVQSNTDFDRDPEGEVLVNDGAFAAAWSAAAFLL</sequence>
<name>A0A564WDG0_9PROT</name>